<proteinExistence type="predicted"/>
<sequence>MKTLLKLHNIINSTILLFLLIACSPNEKVPKDFPDEDEMAQILADIHYTESIISQARRNLTDNLTDDDIPGYYRNVLDKYNLSAEQFDSIRDWYSAHPYHYQKVYDKVIVLLSKKEAELNQLLKAKEEQKDSLHIIRDLWNTDRIMKITPNDTTKSFLPFEVKTDSIIGGQIRLSAVYKFLREDLSKNGKTIMITQYADSTTDTISLELSKTFKNNPITLQTEIDSLNPLIQVHGFLFEHDTSDVTSIEFSDIRLEHFINKGKEPKIKEMPLIKENTQE</sequence>
<dbReference type="Proteomes" id="UP000181976">
    <property type="component" value="Unassembled WGS sequence"/>
</dbReference>
<evidence type="ECO:0000259" key="1">
    <source>
        <dbReference type="Pfam" id="PF14129"/>
    </source>
</evidence>
<dbReference type="RefSeq" id="WP_010527501.1">
    <property type="nucleotide sequence ID" value="NZ_AFSL01000053.1"/>
</dbReference>
<evidence type="ECO:0000313" key="3">
    <source>
        <dbReference type="Proteomes" id="UP000181976"/>
    </source>
</evidence>
<dbReference type="eggNOG" id="ENOG5033DU3">
    <property type="taxonomic scope" value="Bacteria"/>
</dbReference>
<dbReference type="EMBL" id="FONA01000019">
    <property type="protein sequence ID" value="SFE80072.1"/>
    <property type="molecule type" value="Genomic_DNA"/>
</dbReference>
<dbReference type="PROSITE" id="PS51257">
    <property type="entry name" value="PROKAR_LIPOPROTEIN"/>
    <property type="match status" value="1"/>
</dbReference>
<gene>
    <name evidence="2" type="ORF">SAMN05444380_11911</name>
</gene>
<name>A0A1I2DHI2_9BACT</name>
<dbReference type="OrthoDB" id="678784at2"/>
<dbReference type="InParanoid" id="A0A1I2DHI2"/>
<organism evidence="2 3">
    <name type="scientific">Thermophagus xiamenensis</name>
    <dbReference type="NCBI Taxonomy" id="385682"/>
    <lineage>
        <taxon>Bacteria</taxon>
        <taxon>Pseudomonadati</taxon>
        <taxon>Bacteroidota</taxon>
        <taxon>Bacteroidia</taxon>
        <taxon>Marinilabiliales</taxon>
        <taxon>Marinilabiliaceae</taxon>
        <taxon>Thermophagus</taxon>
    </lineage>
</organism>
<accession>A0A1I2DHI2</accession>
<dbReference type="InterPro" id="IPR025381">
    <property type="entry name" value="DUF4296"/>
</dbReference>
<reference evidence="2 3" key="1">
    <citation type="submission" date="2016-10" db="EMBL/GenBank/DDBJ databases">
        <authorList>
            <person name="de Groot N.N."/>
        </authorList>
    </citation>
    <scope>NUCLEOTIDE SEQUENCE [LARGE SCALE GENOMIC DNA]</scope>
    <source>
        <strain evidence="2 3">DSM 19012</strain>
    </source>
</reference>
<evidence type="ECO:0000313" key="2">
    <source>
        <dbReference type="EMBL" id="SFE80072.1"/>
    </source>
</evidence>
<protein>
    <recommendedName>
        <fullName evidence="1">DUF4296 domain-containing protein</fullName>
    </recommendedName>
</protein>
<dbReference type="STRING" id="385682.SAMN05444380_11911"/>
<dbReference type="Pfam" id="PF14129">
    <property type="entry name" value="DUF4296"/>
    <property type="match status" value="1"/>
</dbReference>
<dbReference type="AlphaFoldDB" id="A0A1I2DHI2"/>
<feature type="domain" description="DUF4296" evidence="1">
    <location>
        <begin position="30"/>
        <end position="117"/>
    </location>
</feature>
<keyword evidence="3" id="KW-1185">Reference proteome</keyword>